<dbReference type="PANTHER" id="PTHR48081:SF8">
    <property type="entry name" value="ALPHA_BETA HYDROLASE FOLD-3 DOMAIN-CONTAINING PROTEIN-RELATED"/>
    <property type="match status" value="1"/>
</dbReference>
<proteinExistence type="predicted"/>
<protein>
    <recommendedName>
        <fullName evidence="2">Alpha/beta hydrolase fold-3 domain-containing protein</fullName>
    </recommendedName>
</protein>
<dbReference type="GO" id="GO:0016787">
    <property type="term" value="F:hydrolase activity"/>
    <property type="evidence" value="ECO:0007669"/>
    <property type="project" value="UniProtKB-KW"/>
</dbReference>
<accession>A0A8K0JMG5</accession>
<name>A0A8K0JMG5_9TREE</name>
<dbReference type="Proteomes" id="UP000812966">
    <property type="component" value="Unassembled WGS sequence"/>
</dbReference>
<dbReference type="SUPFAM" id="SSF53474">
    <property type="entry name" value="alpha/beta-Hydrolases"/>
    <property type="match status" value="1"/>
</dbReference>
<dbReference type="AlphaFoldDB" id="A0A8K0JMG5"/>
<evidence type="ECO:0000313" key="3">
    <source>
        <dbReference type="EMBL" id="KAG7561998.1"/>
    </source>
</evidence>
<dbReference type="PANTHER" id="PTHR48081">
    <property type="entry name" value="AB HYDROLASE SUPERFAMILY PROTEIN C4A8.06C"/>
    <property type="match status" value="1"/>
</dbReference>
<feature type="domain" description="Alpha/beta hydrolase fold-3" evidence="2">
    <location>
        <begin position="76"/>
        <end position="322"/>
    </location>
</feature>
<gene>
    <name evidence="3" type="ORF">FFLO_02553</name>
</gene>
<keyword evidence="4" id="KW-1185">Reference proteome</keyword>
<organism evidence="3 4">
    <name type="scientific">Filobasidium floriforme</name>
    <dbReference type="NCBI Taxonomy" id="5210"/>
    <lineage>
        <taxon>Eukaryota</taxon>
        <taxon>Fungi</taxon>
        <taxon>Dikarya</taxon>
        <taxon>Basidiomycota</taxon>
        <taxon>Agaricomycotina</taxon>
        <taxon>Tremellomycetes</taxon>
        <taxon>Filobasidiales</taxon>
        <taxon>Filobasidiaceae</taxon>
        <taxon>Filobasidium</taxon>
    </lineage>
</organism>
<dbReference type="EMBL" id="JABELV010000041">
    <property type="protein sequence ID" value="KAG7561998.1"/>
    <property type="molecule type" value="Genomic_DNA"/>
</dbReference>
<reference evidence="3" key="1">
    <citation type="submission" date="2020-04" db="EMBL/GenBank/DDBJ databases">
        <title>Analysis of mating type loci in Filobasidium floriforme.</title>
        <authorList>
            <person name="Nowrousian M."/>
        </authorList>
    </citation>
    <scope>NUCLEOTIDE SEQUENCE</scope>
    <source>
        <strain evidence="3">CBS 6242</strain>
    </source>
</reference>
<sequence length="371" mass="40981">MSRLHDHPWSINWRKALVSAPRLVPDLALKYTNPEGPHPITIKVPCRTSNRTIPVSVFIPPDTSVKSGTTHVPVVLDHHGGSMILGTTAEQAPFCAKLCRDLGCIVISVDYALGPYEQFPKANHDCEDIVYAVLDAKRPGYRELRKGIADQLAKHKRAALDIDTTHVAISGFSSGGNLALELVLDIKPPTLPEAWPSPFPVAHAGTIPVLLYYPSLDARLLPNERPYPEGMEPKVQKGIVKKLDLETHLMPTYLPRDQAAHPRASPGLVPISALHPKAEILLYLCQLDTLSTQSLAWIEAVKEGKRDAALKVVTAMGVPHGFNVFPDAWLKEEHRKLKRDSYQLAVDFIREKWQMGGHQQTGAHSGARENL</sequence>
<dbReference type="InterPro" id="IPR029058">
    <property type="entry name" value="AB_hydrolase_fold"/>
</dbReference>
<dbReference type="OrthoDB" id="408631at2759"/>
<dbReference type="Gene3D" id="3.40.50.1820">
    <property type="entry name" value="alpha/beta hydrolase"/>
    <property type="match status" value="1"/>
</dbReference>
<dbReference type="InterPro" id="IPR050300">
    <property type="entry name" value="GDXG_lipolytic_enzyme"/>
</dbReference>
<evidence type="ECO:0000256" key="1">
    <source>
        <dbReference type="ARBA" id="ARBA00022801"/>
    </source>
</evidence>
<keyword evidence="1" id="KW-0378">Hydrolase</keyword>
<dbReference type="Pfam" id="PF07859">
    <property type="entry name" value="Abhydrolase_3"/>
    <property type="match status" value="1"/>
</dbReference>
<evidence type="ECO:0000313" key="4">
    <source>
        <dbReference type="Proteomes" id="UP000812966"/>
    </source>
</evidence>
<evidence type="ECO:0000259" key="2">
    <source>
        <dbReference type="Pfam" id="PF07859"/>
    </source>
</evidence>
<dbReference type="InterPro" id="IPR013094">
    <property type="entry name" value="AB_hydrolase_3"/>
</dbReference>
<comment type="caution">
    <text evidence="3">The sequence shown here is derived from an EMBL/GenBank/DDBJ whole genome shotgun (WGS) entry which is preliminary data.</text>
</comment>